<accession>A0A318D893</accession>
<keyword evidence="1" id="KW-0472">Membrane</keyword>
<evidence type="ECO:0000313" key="2">
    <source>
        <dbReference type="EMBL" id="PXF63087.1"/>
    </source>
</evidence>
<name>A0A318D893_9GAMM</name>
<keyword evidence="1" id="KW-0812">Transmembrane</keyword>
<sequence length="179" mass="20301">MTKFYIAYAINLMCLSHFLFRGGLRLSRFQIAITCIIFLVPFLGTILYLLWYLWNPPPPAPHHLRQNSQNDFGKTEFLIHAHVDSKSYGLKPYKHVKLKPKKFDVEASDCLKTKLVLRAKPFRAFLGLLGIVLIITGVITLESGELSYANWRGLEVFAPASILIGVLLICLSIKKKKAV</sequence>
<protein>
    <submittedName>
        <fullName evidence="2">Uncharacterized protein</fullName>
    </submittedName>
</protein>
<feature type="transmembrane region" description="Helical" evidence="1">
    <location>
        <begin position="6"/>
        <end position="24"/>
    </location>
</feature>
<dbReference type="AlphaFoldDB" id="A0A318D893"/>
<reference evidence="2 3" key="1">
    <citation type="submission" date="2018-05" db="EMBL/GenBank/DDBJ databases">
        <title>Kangiella spongicola genome sequence.</title>
        <authorList>
            <person name="Maclea K.S."/>
            <person name="Goen A.E."/>
            <person name="Kelley C."/>
            <person name="Underriner A."/>
            <person name="Silverwood T."/>
            <person name="Trachtenberg A.M."/>
        </authorList>
    </citation>
    <scope>NUCLEOTIDE SEQUENCE [LARGE SCALE GENOMIC DNA]</scope>
    <source>
        <strain evidence="2 3">ATCC BAA-2076</strain>
    </source>
</reference>
<organism evidence="2 3">
    <name type="scientific">Kangiella spongicola</name>
    <dbReference type="NCBI Taxonomy" id="796379"/>
    <lineage>
        <taxon>Bacteria</taxon>
        <taxon>Pseudomonadati</taxon>
        <taxon>Pseudomonadota</taxon>
        <taxon>Gammaproteobacteria</taxon>
        <taxon>Kangiellales</taxon>
        <taxon>Kangiellaceae</taxon>
        <taxon>Kangiella</taxon>
    </lineage>
</organism>
<feature type="transmembrane region" description="Helical" evidence="1">
    <location>
        <begin position="153"/>
        <end position="174"/>
    </location>
</feature>
<feature type="transmembrane region" description="Helical" evidence="1">
    <location>
        <begin position="31"/>
        <end position="54"/>
    </location>
</feature>
<dbReference type="Proteomes" id="UP000247689">
    <property type="component" value="Unassembled WGS sequence"/>
</dbReference>
<comment type="caution">
    <text evidence="2">The sequence shown here is derived from an EMBL/GenBank/DDBJ whole genome shotgun (WGS) entry which is preliminary data.</text>
</comment>
<keyword evidence="3" id="KW-1185">Reference proteome</keyword>
<dbReference type="EMBL" id="QICH01000002">
    <property type="protein sequence ID" value="PXF63087.1"/>
    <property type="molecule type" value="Genomic_DNA"/>
</dbReference>
<evidence type="ECO:0000256" key="1">
    <source>
        <dbReference type="SAM" id="Phobius"/>
    </source>
</evidence>
<proteinExistence type="predicted"/>
<evidence type="ECO:0000313" key="3">
    <source>
        <dbReference type="Proteomes" id="UP000247689"/>
    </source>
</evidence>
<feature type="transmembrane region" description="Helical" evidence="1">
    <location>
        <begin position="122"/>
        <end position="141"/>
    </location>
</feature>
<gene>
    <name evidence="2" type="ORF">DL796_06450</name>
</gene>
<keyword evidence="1" id="KW-1133">Transmembrane helix</keyword>